<feature type="transmembrane region" description="Helical" evidence="1">
    <location>
        <begin position="47"/>
        <end position="63"/>
    </location>
</feature>
<proteinExistence type="predicted"/>
<keyword evidence="1" id="KW-1133">Transmembrane helix</keyword>
<keyword evidence="1" id="KW-0812">Transmembrane</keyword>
<evidence type="ECO:0000313" key="2">
    <source>
        <dbReference type="EMBL" id="DAE14898.1"/>
    </source>
</evidence>
<evidence type="ECO:0000256" key="1">
    <source>
        <dbReference type="SAM" id="Phobius"/>
    </source>
</evidence>
<keyword evidence="1" id="KW-0472">Membrane</keyword>
<reference evidence="2" key="1">
    <citation type="journal article" date="2021" name="Proc. Natl. Acad. Sci. U.S.A.">
        <title>A Catalog of Tens of Thousands of Viruses from Human Metagenomes Reveals Hidden Associations with Chronic Diseases.</title>
        <authorList>
            <person name="Tisza M.J."/>
            <person name="Buck C.B."/>
        </authorList>
    </citation>
    <scope>NUCLEOTIDE SEQUENCE</scope>
    <source>
        <strain evidence="2">Ct1IL4</strain>
    </source>
</reference>
<accession>A0A8S5Q7G8</accession>
<organism evidence="2">
    <name type="scientific">Myoviridae sp. ct1IL4</name>
    <dbReference type="NCBI Taxonomy" id="2825019"/>
    <lineage>
        <taxon>Viruses</taxon>
        <taxon>Duplodnaviria</taxon>
        <taxon>Heunggongvirae</taxon>
        <taxon>Uroviricota</taxon>
        <taxon>Caudoviricetes</taxon>
    </lineage>
</organism>
<feature type="transmembrane region" description="Helical" evidence="1">
    <location>
        <begin position="25"/>
        <end position="41"/>
    </location>
</feature>
<dbReference type="EMBL" id="BK015596">
    <property type="protein sequence ID" value="DAE14898.1"/>
    <property type="molecule type" value="Genomic_DNA"/>
</dbReference>
<name>A0A8S5Q7G8_9CAUD</name>
<sequence>MGTIWQELFKSELAWWKSLTAKQKFYAGYFLFSFTLLLGMAEENPLWLVMLVVLNFGNSARLLKRVPTNKLEED</sequence>
<protein>
    <submittedName>
        <fullName evidence="2">Uncharacterized protein</fullName>
    </submittedName>
</protein>